<evidence type="ECO:0000313" key="2">
    <source>
        <dbReference type="EMBL" id="CAF3625680.1"/>
    </source>
</evidence>
<dbReference type="EMBL" id="CAJNYV010005551">
    <property type="protein sequence ID" value="CAF3749324.1"/>
    <property type="molecule type" value="Genomic_DNA"/>
</dbReference>
<dbReference type="Proteomes" id="UP000663848">
    <property type="component" value="Unassembled WGS sequence"/>
</dbReference>
<proteinExistence type="predicted"/>
<dbReference type="Proteomes" id="UP000663825">
    <property type="component" value="Unassembled WGS sequence"/>
</dbReference>
<evidence type="ECO:0000313" key="1">
    <source>
        <dbReference type="EMBL" id="CAF3186309.1"/>
    </source>
</evidence>
<evidence type="ECO:0000313" key="7">
    <source>
        <dbReference type="EMBL" id="CAF4779159.1"/>
    </source>
</evidence>
<comment type="caution">
    <text evidence="4">The sequence shown here is derived from an EMBL/GenBank/DDBJ whole genome shotgun (WGS) entry which is preliminary data.</text>
</comment>
<dbReference type="OrthoDB" id="9980477at2759"/>
<dbReference type="EMBL" id="CAJNXB010001671">
    <property type="protein sequence ID" value="CAF3186309.1"/>
    <property type="molecule type" value="Genomic_DNA"/>
</dbReference>
<dbReference type="Proteomes" id="UP000663872">
    <property type="component" value="Unassembled WGS sequence"/>
</dbReference>
<evidence type="ECO:0000313" key="5">
    <source>
        <dbReference type="EMBL" id="CAF4421394.1"/>
    </source>
</evidence>
<evidence type="ECO:0000313" key="8">
    <source>
        <dbReference type="Proteomes" id="UP000663873"/>
    </source>
</evidence>
<dbReference type="Proteomes" id="UP000663838">
    <property type="component" value="Unassembled WGS sequence"/>
</dbReference>
<keyword evidence="8" id="KW-1185">Reference proteome</keyword>
<dbReference type="Proteomes" id="UP000663873">
    <property type="component" value="Unassembled WGS sequence"/>
</dbReference>
<gene>
    <name evidence="2" type="ORF">GRG538_LOCUS23901</name>
    <name evidence="5" type="ORF">HFQ381_LOCUS21611</name>
    <name evidence="3" type="ORF">KIK155_LOCUS29611</name>
    <name evidence="6" type="ORF">QYT958_LOCUS21818</name>
    <name evidence="1" type="ORF">TIS948_LOCUS11660</name>
    <name evidence="7" type="ORF">TOA249_LOCUS22047</name>
    <name evidence="4" type="ORF">UJA718_LOCUS10485</name>
</gene>
<dbReference type="Gene3D" id="1.10.150.40">
    <property type="entry name" value="Barrier-to-autointegration factor, BAF"/>
    <property type="match status" value="1"/>
</dbReference>
<dbReference type="GO" id="GO:0003677">
    <property type="term" value="F:DNA binding"/>
    <property type="evidence" value="ECO:0007669"/>
    <property type="project" value="InterPro"/>
</dbReference>
<evidence type="ECO:0000313" key="3">
    <source>
        <dbReference type="EMBL" id="CAF3749324.1"/>
    </source>
</evidence>
<evidence type="ECO:0000313" key="4">
    <source>
        <dbReference type="EMBL" id="CAF4266249.1"/>
    </source>
</evidence>
<dbReference type="EMBL" id="CAJOBR010004054">
    <property type="protein sequence ID" value="CAF4764631.1"/>
    <property type="molecule type" value="Genomic_DNA"/>
</dbReference>
<dbReference type="EMBL" id="CAJOBO010001954">
    <property type="protein sequence ID" value="CAF4421394.1"/>
    <property type="molecule type" value="Genomic_DNA"/>
</dbReference>
<dbReference type="EMBL" id="CAJNYT010004003">
    <property type="protein sequence ID" value="CAF3625680.1"/>
    <property type="molecule type" value="Genomic_DNA"/>
</dbReference>
<protein>
    <submittedName>
        <fullName evidence="4">Uncharacterized protein</fullName>
    </submittedName>
</protein>
<sequence>MNPLSDTCDAFASIDNILQKRKKTMGNSFIESTAMQKLTEDNFHYAHLHNRSIDQLPNLNTDDVEQLKSFNICTMQDLLGRFLIHDTAEEYYSFLIKSFQLSEKTALAITKLFHQWTKYNIDATIDNNKY</sequence>
<dbReference type="EMBL" id="CAJOBP010001234">
    <property type="protein sequence ID" value="CAF4266249.1"/>
    <property type="molecule type" value="Genomic_DNA"/>
</dbReference>
<reference evidence="4" key="1">
    <citation type="submission" date="2021-02" db="EMBL/GenBank/DDBJ databases">
        <authorList>
            <person name="Nowell W R."/>
        </authorList>
    </citation>
    <scope>NUCLEOTIDE SEQUENCE</scope>
</reference>
<dbReference type="AlphaFoldDB" id="A0A820FTF2"/>
<organism evidence="4 8">
    <name type="scientific">Rotaria socialis</name>
    <dbReference type="NCBI Taxonomy" id="392032"/>
    <lineage>
        <taxon>Eukaryota</taxon>
        <taxon>Metazoa</taxon>
        <taxon>Spiralia</taxon>
        <taxon>Gnathifera</taxon>
        <taxon>Rotifera</taxon>
        <taxon>Eurotatoria</taxon>
        <taxon>Bdelloidea</taxon>
        <taxon>Philodinida</taxon>
        <taxon>Philodinidae</taxon>
        <taxon>Rotaria</taxon>
    </lineage>
</organism>
<dbReference type="Proteomes" id="UP000663851">
    <property type="component" value="Unassembled WGS sequence"/>
</dbReference>
<name>A0A820FTF2_9BILA</name>
<dbReference type="Proteomes" id="UP000663865">
    <property type="component" value="Unassembled WGS sequence"/>
</dbReference>
<dbReference type="InterPro" id="IPR036617">
    <property type="entry name" value="BAF_sf"/>
</dbReference>
<dbReference type="EMBL" id="CAJOBS010001965">
    <property type="protein sequence ID" value="CAF4779159.1"/>
    <property type="molecule type" value="Genomic_DNA"/>
</dbReference>
<accession>A0A820FTF2</accession>
<evidence type="ECO:0000313" key="6">
    <source>
        <dbReference type="EMBL" id="CAF4764631.1"/>
    </source>
</evidence>